<comment type="caution">
    <text evidence="4">The sequence shown here is derived from an EMBL/GenBank/DDBJ whole genome shotgun (WGS) entry which is preliminary data.</text>
</comment>
<dbReference type="Pfam" id="PF05175">
    <property type="entry name" value="MTS"/>
    <property type="match status" value="1"/>
</dbReference>
<dbReference type="AlphaFoldDB" id="A0A921MDN8"/>
<dbReference type="Gene3D" id="3.40.50.150">
    <property type="entry name" value="Vaccinia Virus protein VP39"/>
    <property type="match status" value="1"/>
</dbReference>
<evidence type="ECO:0000256" key="1">
    <source>
        <dbReference type="ARBA" id="ARBA00022603"/>
    </source>
</evidence>
<keyword evidence="1 4" id="KW-0489">Methyltransferase</keyword>
<evidence type="ECO:0000313" key="5">
    <source>
        <dbReference type="Proteomes" id="UP000784435"/>
    </source>
</evidence>
<dbReference type="SUPFAM" id="SSF53335">
    <property type="entry name" value="S-adenosyl-L-methionine-dependent methyltransferases"/>
    <property type="match status" value="1"/>
</dbReference>
<dbReference type="PANTHER" id="PTHR47816:SF4">
    <property type="entry name" value="RIBOSOMAL RNA SMALL SUBUNIT METHYLTRANSFERASE C"/>
    <property type="match status" value="1"/>
</dbReference>
<evidence type="ECO:0000256" key="2">
    <source>
        <dbReference type="ARBA" id="ARBA00022679"/>
    </source>
</evidence>
<reference evidence="4" key="2">
    <citation type="submission" date="2021-09" db="EMBL/GenBank/DDBJ databases">
        <authorList>
            <person name="Gilroy R."/>
        </authorList>
    </citation>
    <scope>NUCLEOTIDE SEQUENCE</scope>
    <source>
        <strain evidence="4">ChiGjej5B5-7349</strain>
    </source>
</reference>
<dbReference type="EMBL" id="DYUK01000153">
    <property type="protein sequence ID" value="HJG80180.1"/>
    <property type="molecule type" value="Genomic_DNA"/>
</dbReference>
<organism evidence="4 5">
    <name type="scientific">Brevibacterium senegalense</name>
    <dbReference type="NCBI Taxonomy" id="1033736"/>
    <lineage>
        <taxon>Bacteria</taxon>
        <taxon>Bacillati</taxon>
        <taxon>Actinomycetota</taxon>
        <taxon>Actinomycetes</taxon>
        <taxon>Micrococcales</taxon>
        <taxon>Brevibacteriaceae</taxon>
        <taxon>Brevibacterium</taxon>
    </lineage>
</organism>
<dbReference type="Proteomes" id="UP000784435">
    <property type="component" value="Unassembled WGS sequence"/>
</dbReference>
<accession>A0A921MDN8</accession>
<feature type="domain" description="Methyltransferase small" evidence="3">
    <location>
        <begin position="28"/>
        <end position="199"/>
    </location>
</feature>
<keyword evidence="2" id="KW-0808">Transferase</keyword>
<dbReference type="PANTHER" id="PTHR47816">
    <property type="entry name" value="RIBOSOMAL RNA SMALL SUBUNIT METHYLTRANSFERASE C"/>
    <property type="match status" value="1"/>
</dbReference>
<dbReference type="GO" id="GO:0008757">
    <property type="term" value="F:S-adenosylmethionine-dependent methyltransferase activity"/>
    <property type="evidence" value="ECO:0007669"/>
    <property type="project" value="InterPro"/>
</dbReference>
<protein>
    <submittedName>
        <fullName evidence="4">Methyltransferase</fullName>
    </submittedName>
</protein>
<name>A0A921MDN8_9MICO</name>
<gene>
    <name evidence="4" type="ORF">K8V08_07185</name>
</gene>
<reference evidence="4" key="1">
    <citation type="journal article" date="2021" name="PeerJ">
        <title>Extensive microbial diversity within the chicken gut microbiome revealed by metagenomics and culture.</title>
        <authorList>
            <person name="Gilroy R."/>
            <person name="Ravi A."/>
            <person name="Getino M."/>
            <person name="Pursley I."/>
            <person name="Horton D.L."/>
            <person name="Alikhan N.F."/>
            <person name="Baker D."/>
            <person name="Gharbi K."/>
            <person name="Hall N."/>
            <person name="Watson M."/>
            <person name="Adriaenssens E.M."/>
            <person name="Foster-Nyarko E."/>
            <person name="Jarju S."/>
            <person name="Secka A."/>
            <person name="Antonio M."/>
            <person name="Oren A."/>
            <person name="Chaudhuri R.R."/>
            <person name="La Ragione R."/>
            <person name="Hildebrand F."/>
            <person name="Pallen M.J."/>
        </authorList>
    </citation>
    <scope>NUCLEOTIDE SEQUENCE</scope>
    <source>
        <strain evidence="4">ChiGjej5B5-7349</strain>
    </source>
</reference>
<proteinExistence type="predicted"/>
<dbReference type="CDD" id="cd02440">
    <property type="entry name" value="AdoMet_MTases"/>
    <property type="match status" value="1"/>
</dbReference>
<sequence>MADHYFSEAPTGEARLRTLTVRLAGRDVEVDTAGGVFSPGHVDTGTRILLQHVPEPSPGALLDLGCGWGPIALDAALRARESRVPLQVWAVDVNERARELTARNAAALGLPDVRTVAPEDVPAEVRFSAIWSNPPIRVGKSVLHGMLSTWLPRLEPGGAAHLVVAKKLGADSLRGWLEREFGADCDVERTATAKGFRILQVTRRP</sequence>
<dbReference type="GO" id="GO:0032259">
    <property type="term" value="P:methylation"/>
    <property type="evidence" value="ECO:0007669"/>
    <property type="project" value="UniProtKB-KW"/>
</dbReference>
<evidence type="ECO:0000259" key="3">
    <source>
        <dbReference type="Pfam" id="PF05175"/>
    </source>
</evidence>
<dbReference type="InterPro" id="IPR029063">
    <property type="entry name" value="SAM-dependent_MTases_sf"/>
</dbReference>
<dbReference type="InterPro" id="IPR007848">
    <property type="entry name" value="Small_mtfrase_dom"/>
</dbReference>
<dbReference type="InterPro" id="IPR046977">
    <property type="entry name" value="RsmC/RlmG"/>
</dbReference>
<evidence type="ECO:0000313" key="4">
    <source>
        <dbReference type="EMBL" id="HJG80180.1"/>
    </source>
</evidence>